<evidence type="ECO:0000256" key="8">
    <source>
        <dbReference type="ARBA" id="ARBA00022741"/>
    </source>
</evidence>
<dbReference type="EC" id="2.7.13.3" evidence="3"/>
<evidence type="ECO:0000256" key="2">
    <source>
        <dbReference type="ARBA" id="ARBA00004651"/>
    </source>
</evidence>
<keyword evidence="10" id="KW-0067">ATP-binding</keyword>
<dbReference type="EMBL" id="VBTE01000022">
    <property type="protein sequence ID" value="TLQ06964.1"/>
    <property type="molecule type" value="Genomic_DNA"/>
</dbReference>
<evidence type="ECO:0000259" key="15">
    <source>
        <dbReference type="PROSITE" id="PS50109"/>
    </source>
</evidence>
<dbReference type="Gene3D" id="6.10.340.10">
    <property type="match status" value="1"/>
</dbReference>
<comment type="subcellular location">
    <subcellularLocation>
        <location evidence="2">Cell membrane</location>
        <topology evidence="2">Multi-pass membrane protein</topology>
    </subcellularLocation>
</comment>
<keyword evidence="8" id="KW-0547">Nucleotide-binding</keyword>
<keyword evidence="7 14" id="KW-0812">Transmembrane</keyword>
<evidence type="ECO:0000313" key="18">
    <source>
        <dbReference type="Proteomes" id="UP000307201"/>
    </source>
</evidence>
<keyword evidence="12" id="KW-0902">Two-component regulatory system</keyword>
<evidence type="ECO:0000259" key="16">
    <source>
        <dbReference type="PROSITE" id="PS50885"/>
    </source>
</evidence>
<feature type="domain" description="Histidine kinase" evidence="15">
    <location>
        <begin position="148"/>
        <end position="364"/>
    </location>
</feature>
<dbReference type="AlphaFoldDB" id="A0A5R9C2K5"/>
<dbReference type="InterPro" id="IPR050398">
    <property type="entry name" value="HssS/ArlS-like"/>
</dbReference>
<evidence type="ECO:0000256" key="13">
    <source>
        <dbReference type="ARBA" id="ARBA00023136"/>
    </source>
</evidence>
<feature type="transmembrane region" description="Helical" evidence="14">
    <location>
        <begin position="12"/>
        <end position="34"/>
    </location>
</feature>
<dbReference type="InterPro" id="IPR005467">
    <property type="entry name" value="His_kinase_dom"/>
</dbReference>
<dbReference type="PROSITE" id="PS50109">
    <property type="entry name" value="HIS_KIN"/>
    <property type="match status" value="1"/>
</dbReference>
<keyword evidence="6" id="KW-0808">Transferase</keyword>
<evidence type="ECO:0000256" key="7">
    <source>
        <dbReference type="ARBA" id="ARBA00022692"/>
    </source>
</evidence>
<proteinExistence type="predicted"/>
<evidence type="ECO:0000256" key="3">
    <source>
        <dbReference type="ARBA" id="ARBA00012438"/>
    </source>
</evidence>
<feature type="domain" description="HAMP" evidence="16">
    <location>
        <begin position="81"/>
        <end position="133"/>
    </location>
</feature>
<dbReference type="GO" id="GO:0005886">
    <property type="term" value="C:plasma membrane"/>
    <property type="evidence" value="ECO:0007669"/>
    <property type="project" value="UniProtKB-SubCell"/>
</dbReference>
<gene>
    <name evidence="17" type="ORF">FEZ48_08000</name>
</gene>
<evidence type="ECO:0000256" key="6">
    <source>
        <dbReference type="ARBA" id="ARBA00022679"/>
    </source>
</evidence>
<dbReference type="Pfam" id="PF02518">
    <property type="entry name" value="HATPase_c"/>
    <property type="match status" value="1"/>
</dbReference>
<dbReference type="PROSITE" id="PS50885">
    <property type="entry name" value="HAMP"/>
    <property type="match status" value="1"/>
</dbReference>
<accession>A0A5R9C2K5</accession>
<dbReference type="CDD" id="cd00082">
    <property type="entry name" value="HisKA"/>
    <property type="match status" value="1"/>
</dbReference>
<evidence type="ECO:0000256" key="1">
    <source>
        <dbReference type="ARBA" id="ARBA00000085"/>
    </source>
</evidence>
<dbReference type="InterPro" id="IPR003661">
    <property type="entry name" value="HisK_dim/P_dom"/>
</dbReference>
<evidence type="ECO:0000313" key="17">
    <source>
        <dbReference type="EMBL" id="TLQ06964.1"/>
    </source>
</evidence>
<dbReference type="SUPFAM" id="SSF55874">
    <property type="entry name" value="ATPase domain of HSP90 chaperone/DNA topoisomerase II/histidine kinase"/>
    <property type="match status" value="1"/>
</dbReference>
<dbReference type="InterPro" id="IPR036097">
    <property type="entry name" value="HisK_dim/P_sf"/>
</dbReference>
<comment type="caution">
    <text evidence="17">The sequence shown here is derived from an EMBL/GenBank/DDBJ whole genome shotgun (WGS) entry which is preliminary data.</text>
</comment>
<evidence type="ECO:0000256" key="11">
    <source>
        <dbReference type="ARBA" id="ARBA00022989"/>
    </source>
</evidence>
<dbReference type="CDD" id="cd06225">
    <property type="entry name" value="HAMP"/>
    <property type="match status" value="1"/>
</dbReference>
<dbReference type="SMART" id="SM00388">
    <property type="entry name" value="HisKA"/>
    <property type="match status" value="1"/>
</dbReference>
<evidence type="ECO:0000256" key="12">
    <source>
        <dbReference type="ARBA" id="ARBA00023012"/>
    </source>
</evidence>
<name>A0A5R9C2K5_9LACT</name>
<dbReference type="Gene3D" id="3.30.565.10">
    <property type="entry name" value="Histidine kinase-like ATPase, C-terminal domain"/>
    <property type="match status" value="1"/>
</dbReference>
<dbReference type="GO" id="GO:0000155">
    <property type="term" value="F:phosphorelay sensor kinase activity"/>
    <property type="evidence" value="ECO:0007669"/>
    <property type="project" value="InterPro"/>
</dbReference>
<dbReference type="SUPFAM" id="SSF47384">
    <property type="entry name" value="Homodimeric domain of signal transducing histidine kinase"/>
    <property type="match status" value="1"/>
</dbReference>
<dbReference type="PANTHER" id="PTHR45528">
    <property type="entry name" value="SENSOR HISTIDINE KINASE CPXA"/>
    <property type="match status" value="1"/>
</dbReference>
<dbReference type="OrthoDB" id="335833at2"/>
<keyword evidence="13 14" id="KW-0472">Membrane</keyword>
<keyword evidence="5" id="KW-0597">Phosphoprotein</keyword>
<reference evidence="17 18" key="1">
    <citation type="submission" date="2019-05" db="EMBL/GenBank/DDBJ databases">
        <title>The metagenome of a microbial culture collection derived from dairy environment covers the genomic content of the human microbiome.</title>
        <authorList>
            <person name="Roder T."/>
            <person name="Wuthrich D."/>
            <person name="Sattari Z."/>
            <person name="Von Ah U."/>
            <person name="Bar C."/>
            <person name="Ronchi F."/>
            <person name="Macpherson A.J."/>
            <person name="Ganal-Vonarburg S.C."/>
            <person name="Bruggmann R."/>
            <person name="Vergeres G."/>
        </authorList>
    </citation>
    <scope>NUCLEOTIDE SEQUENCE [LARGE SCALE GENOMIC DNA]</scope>
    <source>
        <strain evidence="17 18">FAM 24235</strain>
    </source>
</reference>
<dbReference type="FunFam" id="1.10.287.130:FF:000008">
    <property type="entry name" value="Two-component sensor histidine kinase"/>
    <property type="match status" value="1"/>
</dbReference>
<evidence type="ECO:0000256" key="4">
    <source>
        <dbReference type="ARBA" id="ARBA00022475"/>
    </source>
</evidence>
<evidence type="ECO:0000256" key="10">
    <source>
        <dbReference type="ARBA" id="ARBA00022840"/>
    </source>
</evidence>
<protein>
    <recommendedName>
        <fullName evidence="3">histidine kinase</fullName>
        <ecNumber evidence="3">2.7.13.3</ecNumber>
    </recommendedName>
</protein>
<feature type="transmembrane region" description="Helical" evidence="14">
    <location>
        <begin position="54"/>
        <end position="79"/>
    </location>
</feature>
<dbReference type="SMART" id="SM00387">
    <property type="entry name" value="HATPase_c"/>
    <property type="match status" value="1"/>
</dbReference>
<evidence type="ECO:0000256" key="9">
    <source>
        <dbReference type="ARBA" id="ARBA00022777"/>
    </source>
</evidence>
<dbReference type="PANTHER" id="PTHR45528:SF1">
    <property type="entry name" value="SENSOR HISTIDINE KINASE CPXA"/>
    <property type="match status" value="1"/>
</dbReference>
<organism evidence="17 18">
    <name type="scientific">Marinilactibacillus psychrotolerans</name>
    <dbReference type="NCBI Taxonomy" id="191770"/>
    <lineage>
        <taxon>Bacteria</taxon>
        <taxon>Bacillati</taxon>
        <taxon>Bacillota</taxon>
        <taxon>Bacilli</taxon>
        <taxon>Lactobacillales</taxon>
        <taxon>Carnobacteriaceae</taxon>
        <taxon>Marinilactibacillus</taxon>
    </lineage>
</organism>
<dbReference type="Pfam" id="PF00512">
    <property type="entry name" value="HisKA"/>
    <property type="match status" value="1"/>
</dbReference>
<dbReference type="STRING" id="191770.SAMN04488013_10512"/>
<keyword evidence="4" id="KW-1003">Cell membrane</keyword>
<evidence type="ECO:0000256" key="14">
    <source>
        <dbReference type="SAM" id="Phobius"/>
    </source>
</evidence>
<dbReference type="Proteomes" id="UP000307201">
    <property type="component" value="Unassembled WGS sequence"/>
</dbReference>
<evidence type="ECO:0000256" key="5">
    <source>
        <dbReference type="ARBA" id="ARBA00022553"/>
    </source>
</evidence>
<dbReference type="RefSeq" id="WP_138472144.1">
    <property type="nucleotide sequence ID" value="NZ_VBTE01000022.1"/>
</dbReference>
<dbReference type="InterPro" id="IPR003660">
    <property type="entry name" value="HAMP_dom"/>
</dbReference>
<dbReference type="Gene3D" id="1.10.287.130">
    <property type="match status" value="1"/>
</dbReference>
<keyword evidence="9 17" id="KW-0418">Kinase</keyword>
<dbReference type="GO" id="GO:0005524">
    <property type="term" value="F:ATP binding"/>
    <property type="evidence" value="ECO:0007669"/>
    <property type="project" value="UniProtKB-KW"/>
</dbReference>
<sequence>MDKKLLSFRVKLILTFLLSMTLSSIVTYLAYFLLKLYYQNNALYGSFSSYFRQILRNIGDFNVFFIFFITLSFIFFYILTKPYSRYFSEISSGLHSLARGEFTHEVQINSNDEFKSIATDINSASKKLEKAIEQSKVSENSRNQLIVNLAHDLRTPLTSVIGYLDLIIKDEDLTDEEVQHYLSIAHNKSKRLERLIDELFEVTRMNYGMFEVKKTALDLSDLLNQLKEELYPLFEESELTARITGQSPIKILGEGDLLARVFENLLTNAIRYGADGQYVDIHHFIDQDEAVVRITNYGATIPDDYLPYLFDMFSKGDHSRTQQENSTGLGLFIAKNIVKQHEGQISAESDVIKTVFEVRLPLNLDQKEPI</sequence>
<dbReference type="InterPro" id="IPR003594">
    <property type="entry name" value="HATPase_dom"/>
</dbReference>
<dbReference type="InterPro" id="IPR036890">
    <property type="entry name" value="HATPase_C_sf"/>
</dbReference>
<keyword evidence="11 14" id="KW-1133">Transmembrane helix</keyword>
<dbReference type="FunFam" id="3.30.565.10:FF:000013">
    <property type="entry name" value="Two-component sensor histidine kinase"/>
    <property type="match status" value="1"/>
</dbReference>
<comment type="catalytic activity">
    <reaction evidence="1">
        <text>ATP + protein L-histidine = ADP + protein N-phospho-L-histidine.</text>
        <dbReference type="EC" id="2.7.13.3"/>
    </reaction>
</comment>